<name>A0ABR3XE74_9PEZI</name>
<proteinExistence type="predicted"/>
<evidence type="ECO:0000313" key="2">
    <source>
        <dbReference type="Proteomes" id="UP001583177"/>
    </source>
</evidence>
<gene>
    <name evidence="1" type="ORF">Daus18300_003800</name>
</gene>
<dbReference type="Proteomes" id="UP001583177">
    <property type="component" value="Unassembled WGS sequence"/>
</dbReference>
<evidence type="ECO:0008006" key="3">
    <source>
        <dbReference type="Google" id="ProtNLM"/>
    </source>
</evidence>
<comment type="caution">
    <text evidence="1">The sequence shown here is derived from an EMBL/GenBank/DDBJ whole genome shotgun (WGS) entry which is preliminary data.</text>
</comment>
<organism evidence="1 2">
    <name type="scientific">Diaporthe australafricana</name>
    <dbReference type="NCBI Taxonomy" id="127596"/>
    <lineage>
        <taxon>Eukaryota</taxon>
        <taxon>Fungi</taxon>
        <taxon>Dikarya</taxon>
        <taxon>Ascomycota</taxon>
        <taxon>Pezizomycotina</taxon>
        <taxon>Sordariomycetes</taxon>
        <taxon>Sordariomycetidae</taxon>
        <taxon>Diaporthales</taxon>
        <taxon>Diaporthaceae</taxon>
        <taxon>Diaporthe</taxon>
    </lineage>
</organism>
<dbReference type="EMBL" id="JAWRVE010000024">
    <property type="protein sequence ID" value="KAL1873928.1"/>
    <property type="molecule type" value="Genomic_DNA"/>
</dbReference>
<protein>
    <recommendedName>
        <fullName evidence="3">F-box domain-containing protein</fullName>
    </recommendedName>
</protein>
<reference evidence="1 2" key="1">
    <citation type="journal article" date="2024" name="IMA Fungus">
        <title>IMA Genome - F19 : A genome assembly and annotation guide to empower mycologists, including annotated draft genome sequences of Ceratocystis pirilliformis, Diaporthe australafricana, Fusarium ophioides, Paecilomyces lecythidis, and Sporothrix stenoceras.</title>
        <authorList>
            <person name="Aylward J."/>
            <person name="Wilson A.M."/>
            <person name="Visagie C.M."/>
            <person name="Spraker J."/>
            <person name="Barnes I."/>
            <person name="Buitendag C."/>
            <person name="Ceriani C."/>
            <person name="Del Mar Angel L."/>
            <person name="du Plessis D."/>
            <person name="Fuchs T."/>
            <person name="Gasser K."/>
            <person name="Kramer D."/>
            <person name="Li W."/>
            <person name="Munsamy K."/>
            <person name="Piso A."/>
            <person name="Price J.L."/>
            <person name="Sonnekus B."/>
            <person name="Thomas C."/>
            <person name="van der Nest A."/>
            <person name="van Dijk A."/>
            <person name="van Heerden A."/>
            <person name="van Vuuren N."/>
            <person name="Yilmaz N."/>
            <person name="Duong T.A."/>
            <person name="van der Merwe N.A."/>
            <person name="Wingfield M.J."/>
            <person name="Wingfield B.D."/>
        </authorList>
    </citation>
    <scope>NUCLEOTIDE SEQUENCE [LARGE SCALE GENOMIC DNA]</scope>
    <source>
        <strain evidence="1 2">CMW 18300</strain>
    </source>
</reference>
<accession>A0ABR3XE74</accession>
<evidence type="ECO:0000313" key="1">
    <source>
        <dbReference type="EMBL" id="KAL1873928.1"/>
    </source>
</evidence>
<sequence length="269" mass="30548">MDSATALDFETLQTLKLRDCRGWNHLLERIMQLRRPVGLKVLEICESPGLRTCELDPDLRHADLVGVVSEFLATFVGLEGLFVSIEGPADMDRLWSGVINHRATLKRFVHYQGIEDEPDVMTLGYDEPGEISLMSLDEFQLEAIGLTLFPEYLHEENDTEQPVKLERLDFHLKKLVDWAFGPDGIASLQFIACGDWSHGGGRKSQGRKVHDRDVIICRSESETGNGHRVLRRDNSTANEEFEKIVGAHRELLEACPSEQFLPRLWAGFY</sequence>
<keyword evidence="2" id="KW-1185">Reference proteome</keyword>